<dbReference type="PANTHER" id="PTHR43591">
    <property type="entry name" value="METHYLTRANSFERASE"/>
    <property type="match status" value="1"/>
</dbReference>
<reference evidence="2" key="1">
    <citation type="submission" date="2022-08" db="EMBL/GenBank/DDBJ databases">
        <title>Genome Sequence of the sulphate-reducing bacterium, Pseudodesulfovibrio portus JCM14722.</title>
        <authorList>
            <person name="Kondo R."/>
            <person name="Kataoka T."/>
        </authorList>
    </citation>
    <scope>NUCLEOTIDE SEQUENCE</scope>
    <source>
        <strain evidence="2">JCM 14722</strain>
    </source>
</reference>
<dbReference type="InterPro" id="IPR013216">
    <property type="entry name" value="Methyltransf_11"/>
</dbReference>
<evidence type="ECO:0000259" key="1">
    <source>
        <dbReference type="Pfam" id="PF08241"/>
    </source>
</evidence>
<dbReference type="Gene3D" id="3.40.50.150">
    <property type="entry name" value="Vaccinia Virus protein VP39"/>
    <property type="match status" value="1"/>
</dbReference>
<dbReference type="InterPro" id="IPR029063">
    <property type="entry name" value="SAM-dependent_MTases_sf"/>
</dbReference>
<protein>
    <recommendedName>
        <fullName evidence="1">Methyltransferase type 11 domain-containing protein</fullName>
    </recommendedName>
</protein>
<evidence type="ECO:0000313" key="2">
    <source>
        <dbReference type="EMBL" id="BDQ35601.1"/>
    </source>
</evidence>
<dbReference type="Pfam" id="PF08241">
    <property type="entry name" value="Methyltransf_11"/>
    <property type="match status" value="1"/>
</dbReference>
<dbReference type="Proteomes" id="UP001061361">
    <property type="component" value="Chromosome"/>
</dbReference>
<keyword evidence="3" id="KW-1185">Reference proteome</keyword>
<dbReference type="CDD" id="cd02440">
    <property type="entry name" value="AdoMet_MTases"/>
    <property type="match status" value="1"/>
</dbReference>
<proteinExistence type="predicted"/>
<feature type="domain" description="Methyltransferase type 11" evidence="1">
    <location>
        <begin position="45"/>
        <end position="132"/>
    </location>
</feature>
<sequence length="218" mass="23317">MPDGRPLWERPGLRTVAGDTLRPGGFALTDRAAEAMDMMPGWRVLDVGCGLGATLGRLRARFGARAYGVEFSAEQIEKAKRTGMVRGKGDCLPFGDGTFSAVFCECVLSLFADPKTGLDEFNRVLEAGGFLALSDLCAPDDDGAGAGSCADRAVSFARTRTMVEEAGFEVELVEDHSRLLRDLAAKLVWVGESGCGCNARGGLGYFLMIARKKGWTHV</sequence>
<dbReference type="NCBIfam" id="NF045667">
    <property type="entry name" value="MTase_DVU1556"/>
    <property type="match status" value="1"/>
</dbReference>
<evidence type="ECO:0000313" key="3">
    <source>
        <dbReference type="Proteomes" id="UP001061361"/>
    </source>
</evidence>
<dbReference type="EMBL" id="AP026708">
    <property type="protein sequence ID" value="BDQ35601.1"/>
    <property type="molecule type" value="Genomic_DNA"/>
</dbReference>
<gene>
    <name evidence="2" type="ORF">JCM14722_31430</name>
</gene>
<accession>A0ABM8AWE8</accession>
<dbReference type="RefSeq" id="WP_264982495.1">
    <property type="nucleotide sequence ID" value="NZ_AP026708.1"/>
</dbReference>
<organism evidence="2 3">
    <name type="scientific">Pseudodesulfovibrio portus</name>
    <dbReference type="NCBI Taxonomy" id="231439"/>
    <lineage>
        <taxon>Bacteria</taxon>
        <taxon>Pseudomonadati</taxon>
        <taxon>Thermodesulfobacteriota</taxon>
        <taxon>Desulfovibrionia</taxon>
        <taxon>Desulfovibrionales</taxon>
        <taxon>Desulfovibrionaceae</taxon>
    </lineage>
</organism>
<name>A0ABM8AWE8_9BACT</name>
<dbReference type="SUPFAM" id="SSF53335">
    <property type="entry name" value="S-adenosyl-L-methionine-dependent methyltransferases"/>
    <property type="match status" value="1"/>
</dbReference>